<gene>
    <name evidence="1" type="ORF">CH338_07760</name>
</gene>
<proteinExistence type="predicted"/>
<dbReference type="SUPFAM" id="SSF81901">
    <property type="entry name" value="HCP-like"/>
    <property type="match status" value="1"/>
</dbReference>
<protein>
    <recommendedName>
        <fullName evidence="3">Sel1 repeat family protein</fullName>
    </recommendedName>
</protein>
<keyword evidence="2" id="KW-1185">Reference proteome</keyword>
<dbReference type="InterPro" id="IPR006597">
    <property type="entry name" value="Sel1-like"/>
</dbReference>
<evidence type="ECO:0000313" key="1">
    <source>
        <dbReference type="EMBL" id="RAI39931.1"/>
    </source>
</evidence>
<accession>A0A327KNL2</accession>
<dbReference type="Gene3D" id="1.25.40.10">
    <property type="entry name" value="Tetratricopeptide repeat domain"/>
    <property type="match status" value="1"/>
</dbReference>
<sequence>MGRFDTAALETAALGAATTDADMFFQLGMMYSTGASVEADYVSAHKWFNLAALNGNRDAIRLRREVAEMMSEGEIATAQRAARAWLGR</sequence>
<dbReference type="Pfam" id="PF08238">
    <property type="entry name" value="Sel1"/>
    <property type="match status" value="1"/>
</dbReference>
<dbReference type="Proteomes" id="UP000248863">
    <property type="component" value="Unassembled WGS sequence"/>
</dbReference>
<organism evidence="1 2">
    <name type="scientific">Rhodoplanes elegans</name>
    <dbReference type="NCBI Taxonomy" id="29408"/>
    <lineage>
        <taxon>Bacteria</taxon>
        <taxon>Pseudomonadati</taxon>
        <taxon>Pseudomonadota</taxon>
        <taxon>Alphaproteobacteria</taxon>
        <taxon>Hyphomicrobiales</taxon>
        <taxon>Nitrobacteraceae</taxon>
        <taxon>Rhodoplanes</taxon>
    </lineage>
</organism>
<reference evidence="1 2" key="1">
    <citation type="submission" date="2017-07" db="EMBL/GenBank/DDBJ databases">
        <title>Draft Genome Sequences of Select Purple Nonsulfur Bacteria.</title>
        <authorList>
            <person name="Lasarre B."/>
            <person name="Mckinlay J.B."/>
        </authorList>
    </citation>
    <scope>NUCLEOTIDE SEQUENCE [LARGE SCALE GENOMIC DNA]</scope>
    <source>
        <strain evidence="1 2">DSM 11907</strain>
    </source>
</reference>
<evidence type="ECO:0000313" key="2">
    <source>
        <dbReference type="Proteomes" id="UP000248863"/>
    </source>
</evidence>
<dbReference type="RefSeq" id="WP_111356559.1">
    <property type="nucleotide sequence ID" value="NZ_NHSK01000274.1"/>
</dbReference>
<name>A0A327KNL2_9BRAD</name>
<dbReference type="InterPro" id="IPR011990">
    <property type="entry name" value="TPR-like_helical_dom_sf"/>
</dbReference>
<comment type="caution">
    <text evidence="1">The sequence shown here is derived from an EMBL/GenBank/DDBJ whole genome shotgun (WGS) entry which is preliminary data.</text>
</comment>
<dbReference type="OrthoDB" id="5321503at2"/>
<evidence type="ECO:0008006" key="3">
    <source>
        <dbReference type="Google" id="ProtNLM"/>
    </source>
</evidence>
<dbReference type="SMART" id="SM00671">
    <property type="entry name" value="SEL1"/>
    <property type="match status" value="1"/>
</dbReference>
<dbReference type="EMBL" id="NPEU01000056">
    <property type="protein sequence ID" value="RAI39931.1"/>
    <property type="molecule type" value="Genomic_DNA"/>
</dbReference>
<dbReference type="AlphaFoldDB" id="A0A327KNL2"/>